<accession>A0ABS5L2V6</accession>
<dbReference type="RefSeq" id="WP_212018469.1">
    <property type="nucleotide sequence ID" value="NZ_JAAFYZ010000202.1"/>
</dbReference>
<evidence type="ECO:0000259" key="1">
    <source>
        <dbReference type="PROSITE" id="PS51186"/>
    </source>
</evidence>
<dbReference type="EMBL" id="JAAFYZ010000202">
    <property type="protein sequence ID" value="MBS2552666.1"/>
    <property type="molecule type" value="Genomic_DNA"/>
</dbReference>
<dbReference type="Gene3D" id="3.40.630.30">
    <property type="match status" value="1"/>
</dbReference>
<evidence type="ECO:0000313" key="3">
    <source>
        <dbReference type="Proteomes" id="UP000730482"/>
    </source>
</evidence>
<reference evidence="2 3" key="1">
    <citation type="submission" date="2020-02" db="EMBL/GenBank/DDBJ databases">
        <title>Acidophilic actinobacteria isolated from forest soil.</title>
        <authorList>
            <person name="Golinska P."/>
        </authorList>
    </citation>
    <scope>NUCLEOTIDE SEQUENCE [LARGE SCALE GENOMIC DNA]</scope>
    <source>
        <strain evidence="2 3">NL8</strain>
    </source>
</reference>
<keyword evidence="3" id="KW-1185">Reference proteome</keyword>
<name>A0ABS5L2V6_9ACTN</name>
<dbReference type="PANTHER" id="PTHR43328">
    <property type="entry name" value="ACETYLTRANSFERASE-RELATED"/>
    <property type="match status" value="1"/>
</dbReference>
<gene>
    <name evidence="2" type="ORF">KGQ19_38000</name>
</gene>
<proteinExistence type="predicted"/>
<protein>
    <submittedName>
        <fullName evidence="2">GNAT family N-acetyltransferase</fullName>
    </submittedName>
</protein>
<dbReference type="PANTHER" id="PTHR43328:SF1">
    <property type="entry name" value="N-ACETYLTRANSFERASE DOMAIN-CONTAINING PROTEIN"/>
    <property type="match status" value="1"/>
</dbReference>
<dbReference type="InterPro" id="IPR000182">
    <property type="entry name" value="GNAT_dom"/>
</dbReference>
<feature type="domain" description="N-acetyltransferase" evidence="1">
    <location>
        <begin position="4"/>
        <end position="157"/>
    </location>
</feature>
<comment type="caution">
    <text evidence="2">The sequence shown here is derived from an EMBL/GenBank/DDBJ whole genome shotgun (WGS) entry which is preliminary data.</text>
</comment>
<evidence type="ECO:0000313" key="2">
    <source>
        <dbReference type="EMBL" id="MBS2552666.1"/>
    </source>
</evidence>
<dbReference type="Pfam" id="PF13302">
    <property type="entry name" value="Acetyltransf_3"/>
    <property type="match status" value="1"/>
</dbReference>
<dbReference type="SUPFAM" id="SSF55729">
    <property type="entry name" value="Acyl-CoA N-acyltransferases (Nat)"/>
    <property type="match status" value="1"/>
</dbReference>
<dbReference type="InterPro" id="IPR016181">
    <property type="entry name" value="Acyl_CoA_acyltransferase"/>
</dbReference>
<dbReference type="Proteomes" id="UP000730482">
    <property type="component" value="Unassembled WGS sequence"/>
</dbReference>
<sequence length="158" mass="17536">MSGTVLRDMRESDLPALFEIQCDADGQVMAAFTNTANDREAYLAKHRRLLADDRLVRVVVELDGEVVGSAAAFPLGKEEEIHVTYWIRRDRWGRGLAAAALAAVLEQVPTRPVFASAAHDNAGSIRVLEKNGFRHVGKDRGFAEARGEEIEEVMFRLD</sequence>
<organism evidence="2 3">
    <name type="scientific">Catenulispora pinistramenti</name>
    <dbReference type="NCBI Taxonomy" id="2705254"/>
    <lineage>
        <taxon>Bacteria</taxon>
        <taxon>Bacillati</taxon>
        <taxon>Actinomycetota</taxon>
        <taxon>Actinomycetes</taxon>
        <taxon>Catenulisporales</taxon>
        <taxon>Catenulisporaceae</taxon>
        <taxon>Catenulispora</taxon>
    </lineage>
</organism>
<dbReference type="PROSITE" id="PS51186">
    <property type="entry name" value="GNAT"/>
    <property type="match status" value="1"/>
</dbReference>